<dbReference type="AlphaFoldDB" id="A0A166XR17"/>
<evidence type="ECO:0000313" key="3">
    <source>
        <dbReference type="Proteomes" id="UP000243498"/>
    </source>
</evidence>
<feature type="region of interest" description="Disordered" evidence="1">
    <location>
        <begin position="519"/>
        <end position="562"/>
    </location>
</feature>
<feature type="compositionally biased region" description="Polar residues" evidence="1">
    <location>
        <begin position="835"/>
        <end position="849"/>
    </location>
</feature>
<feature type="region of interest" description="Disordered" evidence="1">
    <location>
        <begin position="125"/>
        <end position="174"/>
    </location>
</feature>
<keyword evidence="3" id="KW-1185">Reference proteome</keyword>
<comment type="caution">
    <text evidence="2">The sequence shown here is derived from an EMBL/GenBank/DDBJ whole genome shotgun (WGS) entry which is preliminary data.</text>
</comment>
<gene>
    <name evidence="2" type="ORF">NOR_07692</name>
</gene>
<evidence type="ECO:0000313" key="2">
    <source>
        <dbReference type="EMBL" id="OAA36086.1"/>
    </source>
</evidence>
<dbReference type="OrthoDB" id="5376710at2759"/>
<name>A0A166XR17_METRR</name>
<feature type="region of interest" description="Disordered" evidence="1">
    <location>
        <begin position="771"/>
        <end position="852"/>
    </location>
</feature>
<protein>
    <recommendedName>
        <fullName evidence="4">F-box domain-containing protein</fullName>
    </recommendedName>
</protein>
<feature type="compositionally biased region" description="Basic and acidic residues" evidence="1">
    <location>
        <begin position="33"/>
        <end position="42"/>
    </location>
</feature>
<feature type="compositionally biased region" description="Low complexity" evidence="1">
    <location>
        <begin position="44"/>
        <end position="56"/>
    </location>
</feature>
<feature type="compositionally biased region" description="Polar residues" evidence="1">
    <location>
        <begin position="140"/>
        <end position="159"/>
    </location>
</feature>
<feature type="compositionally biased region" description="Polar residues" evidence="1">
    <location>
        <begin position="526"/>
        <end position="556"/>
    </location>
</feature>
<evidence type="ECO:0008006" key="4">
    <source>
        <dbReference type="Google" id="ProtNLM"/>
    </source>
</evidence>
<feature type="region of interest" description="Disordered" evidence="1">
    <location>
        <begin position="1"/>
        <end position="65"/>
    </location>
</feature>
<feature type="compositionally biased region" description="Acidic residues" evidence="1">
    <location>
        <begin position="790"/>
        <end position="804"/>
    </location>
</feature>
<dbReference type="STRING" id="1081105.A0A166XR17"/>
<feature type="compositionally biased region" description="Low complexity" evidence="1">
    <location>
        <begin position="8"/>
        <end position="17"/>
    </location>
</feature>
<dbReference type="Proteomes" id="UP000243498">
    <property type="component" value="Unassembled WGS sequence"/>
</dbReference>
<sequence length="969" mass="108261">MYKTTSVGAASSAGGSSKKWRLPISLRAKSRRDRSGKDDRVRASGSSESNRNGSSSQLRCADSNSVHEMQENNYRQLQTMIQRMRSAPSGSTHVDSAYREFEKIQEPCAGLCYGILQDELRPSRAMSSATETMTRRDSSFDSPQSPEVTLSDQRSSFSGRSLPEAVTGSVTKPSPANEMWSSAVRDWKACLETLCEAFKVSLADTYKSYERDATPEMVDLLFTSRKFRREAVHRMRNASVTRVLSADPQFFPRYEIRFRNYERVKKELAEIQQLLQSGESGISPTREVLEFPIAPRGDAMLEFANISNEASGDDPVLRFRVSSYVLAETSPIFARMFYGNVRRIEIHDAEDITPYMPPPATPYICKDGSEVRLYRMPQHEVNQHQSLEILMHAAHMHNDMIPREVTFEQFVALADCSMRYKCTSPLEMVVEHRWLPQWMHRGADDMSDGVLVISYAFGVRQLFTRMSKSAILNLVDEKDLQSKPWPQKIKDKIWAVRCAKLAQIHSCCTDAIQEYIRPPIRDSSRETNAPSQGPMTTSLQSSTVPPTYATSLTSSPRCPKGSHSCDAANLGWMMLIFNEMNLLSHILQPVLLSHMPKYEQPSRSLAHVVETLRMMPSPSSPIHRGGVCDPSPAFRTAIADIYNSVTGLTLHDVSGKSHGWALSKHWMLDPQTIPATRLSRMAASSDDNYTVATEFPDSIRLQILEKMVDLSDLLAMAQINKGFYETYQTHKLKLMCNVLRADQGRTNFIGGPLRGGNSEVKTLKSVSDRIKSEGLIEREDDATITTEGNDSSDEDDEDDVDLIEGTETPLGNTIHPTQPLTINPSGYTEDETGSSEDVASPTTPRQPTINIPMPALRSSWKPAERVTVVVEESPPMTDEEANRILWPDPITPECLTSVSPPSPRVKEIREKFRVDDPSFAEALEEKTLVITGDKQLRSELDRRMGLLKKGQDNGSNDSGRASGGCGSKS</sequence>
<organism evidence="2 3">
    <name type="scientific">Metarhizium rileyi (strain RCEF 4871)</name>
    <name type="common">Nomuraea rileyi</name>
    <dbReference type="NCBI Taxonomy" id="1649241"/>
    <lineage>
        <taxon>Eukaryota</taxon>
        <taxon>Fungi</taxon>
        <taxon>Dikarya</taxon>
        <taxon>Ascomycota</taxon>
        <taxon>Pezizomycotina</taxon>
        <taxon>Sordariomycetes</taxon>
        <taxon>Hypocreomycetidae</taxon>
        <taxon>Hypocreales</taxon>
        <taxon>Clavicipitaceae</taxon>
        <taxon>Metarhizium</taxon>
    </lineage>
</organism>
<proteinExistence type="predicted"/>
<accession>A0A166XR17</accession>
<feature type="compositionally biased region" description="Polar residues" evidence="1">
    <location>
        <begin position="809"/>
        <end position="826"/>
    </location>
</feature>
<dbReference type="EMBL" id="AZHC01000037">
    <property type="protein sequence ID" value="OAA36086.1"/>
    <property type="molecule type" value="Genomic_DNA"/>
</dbReference>
<dbReference type="OMA" id="YEIRFRN"/>
<evidence type="ECO:0000256" key="1">
    <source>
        <dbReference type="SAM" id="MobiDB-lite"/>
    </source>
</evidence>
<reference evidence="2 3" key="1">
    <citation type="journal article" date="2016" name="Genome Biol. Evol.">
        <title>Divergent and convergent evolution of fungal pathogenicity.</title>
        <authorList>
            <person name="Shang Y."/>
            <person name="Xiao G."/>
            <person name="Zheng P."/>
            <person name="Cen K."/>
            <person name="Zhan S."/>
            <person name="Wang C."/>
        </authorList>
    </citation>
    <scope>NUCLEOTIDE SEQUENCE [LARGE SCALE GENOMIC DNA]</scope>
    <source>
        <strain evidence="2 3">RCEF 4871</strain>
    </source>
</reference>
<feature type="region of interest" description="Disordered" evidence="1">
    <location>
        <begin position="941"/>
        <end position="969"/>
    </location>
</feature>